<dbReference type="Gene3D" id="1.10.287.700">
    <property type="entry name" value="Helix hairpin bin"/>
    <property type="match status" value="1"/>
</dbReference>
<dbReference type="GO" id="GO:0007268">
    <property type="term" value="P:chemical synaptic transmission"/>
    <property type="evidence" value="ECO:0007669"/>
    <property type="project" value="TreeGrafter"/>
</dbReference>
<dbReference type="Pfam" id="PF01387">
    <property type="entry name" value="Synuclein"/>
    <property type="match status" value="1"/>
</dbReference>
<organism evidence="3 4">
    <name type="scientific">Varanus komodoensis</name>
    <name type="common">Komodo dragon</name>
    <dbReference type="NCBI Taxonomy" id="61221"/>
    <lineage>
        <taxon>Eukaryota</taxon>
        <taxon>Metazoa</taxon>
        <taxon>Chordata</taxon>
        <taxon>Craniata</taxon>
        <taxon>Vertebrata</taxon>
        <taxon>Euteleostomi</taxon>
        <taxon>Lepidosauria</taxon>
        <taxon>Squamata</taxon>
        <taxon>Bifurcata</taxon>
        <taxon>Unidentata</taxon>
        <taxon>Episquamata</taxon>
        <taxon>Toxicofera</taxon>
        <taxon>Anguimorpha</taxon>
        <taxon>Paleoanguimorpha</taxon>
        <taxon>Varanoidea</taxon>
        <taxon>Varanidae</taxon>
        <taxon>Varanus</taxon>
    </lineage>
</organism>
<comment type="similarity">
    <text evidence="1 2">Belongs to the synuclein family.</text>
</comment>
<evidence type="ECO:0000256" key="2">
    <source>
        <dbReference type="RuleBase" id="RU361225"/>
    </source>
</evidence>
<dbReference type="Ensembl" id="ENSVKKT00000012970.1">
    <property type="protein sequence ID" value="ENSVKKP00000012666.1"/>
    <property type="gene ID" value="ENSVKKG00000008667.1"/>
</dbReference>
<dbReference type="PRINTS" id="PR01211">
    <property type="entry name" value="SYNUCLEIN"/>
</dbReference>
<sequence>MDVFKKGFSIAKEGVVAAAEKTKQGVTEAAEKTKEGVMYVVAEKTKEQANLVGESVVASVNTVAKQTVEGAETIVTTTGVVKKELEGGHHGGTPMIGEGLPACTIGEAFRQDSRVHPA</sequence>
<dbReference type="PANTHER" id="PTHR13820">
    <property type="entry name" value="SYNUCLEIN"/>
    <property type="match status" value="1"/>
</dbReference>
<dbReference type="GO" id="GO:0048488">
    <property type="term" value="P:synaptic vesicle endocytosis"/>
    <property type="evidence" value="ECO:0007669"/>
    <property type="project" value="TreeGrafter"/>
</dbReference>
<dbReference type="GO" id="GO:0043679">
    <property type="term" value="C:axon terminus"/>
    <property type="evidence" value="ECO:0007669"/>
    <property type="project" value="TreeGrafter"/>
</dbReference>
<dbReference type="GO" id="GO:0005737">
    <property type="term" value="C:cytoplasm"/>
    <property type="evidence" value="ECO:0007669"/>
    <property type="project" value="TreeGrafter"/>
</dbReference>
<dbReference type="PANTHER" id="PTHR13820:SF10">
    <property type="entry name" value="GAMMA-SYNUCLEIN"/>
    <property type="match status" value="1"/>
</dbReference>
<dbReference type="InterPro" id="IPR001058">
    <property type="entry name" value="Synuclein"/>
</dbReference>
<dbReference type="GO" id="GO:1903136">
    <property type="term" value="F:cuprous ion binding"/>
    <property type="evidence" value="ECO:0007669"/>
    <property type="project" value="TreeGrafter"/>
</dbReference>
<evidence type="ECO:0000256" key="1">
    <source>
        <dbReference type="ARBA" id="ARBA00009147"/>
    </source>
</evidence>
<protein>
    <submittedName>
        <fullName evidence="3">Synuclein gamma</fullName>
    </submittedName>
</protein>
<proteinExistence type="inferred from homology"/>
<keyword evidence="4" id="KW-1185">Reference proteome</keyword>
<reference evidence="3" key="1">
    <citation type="submission" date="2025-08" db="UniProtKB">
        <authorList>
            <consortium name="Ensembl"/>
        </authorList>
    </citation>
    <scope>IDENTIFICATION</scope>
</reference>
<name>A0A8D2JCN7_VARKO</name>
<dbReference type="GO" id="GO:0043025">
    <property type="term" value="C:neuronal cell body"/>
    <property type="evidence" value="ECO:0007669"/>
    <property type="project" value="TreeGrafter"/>
</dbReference>
<evidence type="ECO:0000313" key="4">
    <source>
        <dbReference type="Proteomes" id="UP000694545"/>
    </source>
</evidence>
<dbReference type="AlphaFoldDB" id="A0A8D2JCN7"/>
<accession>A0A8D2JCN7</accession>
<dbReference type="Proteomes" id="UP000694545">
    <property type="component" value="Unplaced"/>
</dbReference>
<dbReference type="SUPFAM" id="SSF118375">
    <property type="entry name" value="Synuclein"/>
    <property type="match status" value="1"/>
</dbReference>
<reference evidence="3" key="2">
    <citation type="submission" date="2025-09" db="UniProtKB">
        <authorList>
            <consortium name="Ensembl"/>
        </authorList>
    </citation>
    <scope>IDENTIFICATION</scope>
</reference>
<evidence type="ECO:0000313" key="3">
    <source>
        <dbReference type="Ensembl" id="ENSVKKP00000012666.1"/>
    </source>
</evidence>
<dbReference type="GO" id="GO:0050808">
    <property type="term" value="P:synapse organization"/>
    <property type="evidence" value="ECO:0007669"/>
    <property type="project" value="TreeGrafter"/>
</dbReference>